<reference evidence="2 3" key="1">
    <citation type="journal article" date="2015" name="Fungal Genet. Biol.">
        <title>Evolution of novel wood decay mechanisms in Agaricales revealed by the genome sequences of Fistulina hepatica and Cylindrobasidium torrendii.</title>
        <authorList>
            <person name="Floudas D."/>
            <person name="Held B.W."/>
            <person name="Riley R."/>
            <person name="Nagy L.G."/>
            <person name="Koehler G."/>
            <person name="Ransdell A.S."/>
            <person name="Younus H."/>
            <person name="Chow J."/>
            <person name="Chiniquy J."/>
            <person name="Lipzen A."/>
            <person name="Tritt A."/>
            <person name="Sun H."/>
            <person name="Haridas S."/>
            <person name="LaButti K."/>
            <person name="Ohm R.A."/>
            <person name="Kues U."/>
            <person name="Blanchette R.A."/>
            <person name="Grigoriev I.V."/>
            <person name="Minto R.E."/>
            <person name="Hibbett D.S."/>
        </authorList>
    </citation>
    <scope>NUCLEOTIDE SEQUENCE [LARGE SCALE GENOMIC DNA]</scope>
    <source>
        <strain evidence="2 3">ATCC 64428</strain>
    </source>
</reference>
<feature type="transmembrane region" description="Helical" evidence="1">
    <location>
        <begin position="224"/>
        <end position="241"/>
    </location>
</feature>
<keyword evidence="3" id="KW-1185">Reference proteome</keyword>
<dbReference type="EMBL" id="KN882110">
    <property type="protein sequence ID" value="KIY43285.1"/>
    <property type="molecule type" value="Genomic_DNA"/>
</dbReference>
<dbReference type="Proteomes" id="UP000054144">
    <property type="component" value="Unassembled WGS sequence"/>
</dbReference>
<feature type="transmembrane region" description="Helical" evidence="1">
    <location>
        <begin position="177"/>
        <end position="195"/>
    </location>
</feature>
<dbReference type="OrthoDB" id="5586934at2759"/>
<organism evidence="2 3">
    <name type="scientific">Fistulina hepatica ATCC 64428</name>
    <dbReference type="NCBI Taxonomy" id="1128425"/>
    <lineage>
        <taxon>Eukaryota</taxon>
        <taxon>Fungi</taxon>
        <taxon>Dikarya</taxon>
        <taxon>Basidiomycota</taxon>
        <taxon>Agaricomycotina</taxon>
        <taxon>Agaricomycetes</taxon>
        <taxon>Agaricomycetidae</taxon>
        <taxon>Agaricales</taxon>
        <taxon>Fistulinaceae</taxon>
        <taxon>Fistulina</taxon>
    </lineage>
</organism>
<evidence type="ECO:0000313" key="2">
    <source>
        <dbReference type="EMBL" id="KIY43285.1"/>
    </source>
</evidence>
<evidence type="ECO:0000313" key="3">
    <source>
        <dbReference type="Proteomes" id="UP000054144"/>
    </source>
</evidence>
<feature type="transmembrane region" description="Helical" evidence="1">
    <location>
        <begin position="7"/>
        <end position="28"/>
    </location>
</feature>
<feature type="transmembrane region" description="Helical" evidence="1">
    <location>
        <begin position="105"/>
        <end position="124"/>
    </location>
</feature>
<dbReference type="AlphaFoldDB" id="A0A0D7A0H7"/>
<keyword evidence="1" id="KW-0812">Transmembrane</keyword>
<keyword evidence="1" id="KW-0472">Membrane</keyword>
<feature type="transmembrane region" description="Helical" evidence="1">
    <location>
        <begin position="48"/>
        <end position="69"/>
    </location>
</feature>
<evidence type="ECO:0000256" key="1">
    <source>
        <dbReference type="SAM" id="Phobius"/>
    </source>
</evidence>
<name>A0A0D7A0H7_9AGAR</name>
<proteinExistence type="predicted"/>
<accession>A0A0D7A0H7</accession>
<feature type="transmembrane region" description="Helical" evidence="1">
    <location>
        <begin position="145"/>
        <end position="165"/>
    </location>
</feature>
<feature type="transmembrane region" description="Helical" evidence="1">
    <location>
        <begin position="202"/>
        <end position="218"/>
    </location>
</feature>
<feature type="transmembrane region" description="Helical" evidence="1">
    <location>
        <begin position="81"/>
        <end position="99"/>
    </location>
</feature>
<evidence type="ECO:0008006" key="4">
    <source>
        <dbReference type="Google" id="ProtNLM"/>
    </source>
</evidence>
<protein>
    <recommendedName>
        <fullName evidence="4">Membrane permease</fullName>
    </recommendedName>
</protein>
<gene>
    <name evidence="2" type="ORF">FISHEDRAFT_78630</name>
</gene>
<sequence length="270" mass="30259">MSWTDGIVLKVSNVLVYVLLLGSNVYSIAGPSDIYFSGRETYVTPAPWTYLIWSIIHLLLLGTVIYQFFPRGKEVIVDGISWRFALLGVLSSIYVNLWIHAHYTWAFIFALFVSSAVTHIYYVVKKHHSPQSVADEIFVHLPFSLYHGWTTVLVVVTLFEAFGVNAKKHGAGVWTEIFVFLALLFLEATATTYAFSSQEGDVLASLAIAWSLFGIFAHQTRSGFVHWTALVFAVLSLVWVGKSTVGLWRRGRGVVRLEESERSPLIPGEP</sequence>
<keyword evidence="1" id="KW-1133">Transmembrane helix</keyword>